<organism evidence="2">
    <name type="scientific">Tanacetum cinerariifolium</name>
    <name type="common">Dalmatian daisy</name>
    <name type="synonym">Chrysanthemum cinerariifolium</name>
    <dbReference type="NCBI Taxonomy" id="118510"/>
    <lineage>
        <taxon>Eukaryota</taxon>
        <taxon>Viridiplantae</taxon>
        <taxon>Streptophyta</taxon>
        <taxon>Embryophyta</taxon>
        <taxon>Tracheophyta</taxon>
        <taxon>Spermatophyta</taxon>
        <taxon>Magnoliopsida</taxon>
        <taxon>eudicotyledons</taxon>
        <taxon>Gunneridae</taxon>
        <taxon>Pentapetalae</taxon>
        <taxon>asterids</taxon>
        <taxon>campanulids</taxon>
        <taxon>Asterales</taxon>
        <taxon>Asteraceae</taxon>
        <taxon>Asteroideae</taxon>
        <taxon>Anthemideae</taxon>
        <taxon>Anthemidinae</taxon>
        <taxon>Tanacetum</taxon>
    </lineage>
</organism>
<feature type="compositionally biased region" description="Polar residues" evidence="1">
    <location>
        <begin position="1"/>
        <end position="11"/>
    </location>
</feature>
<name>A0A699UDE7_TANCI</name>
<accession>A0A699UDE7</accession>
<protein>
    <submittedName>
        <fullName evidence="2">Putative ribonuclease H-like domain-containing protein</fullName>
    </submittedName>
</protein>
<feature type="region of interest" description="Disordered" evidence="1">
    <location>
        <begin position="1"/>
        <end position="51"/>
    </location>
</feature>
<comment type="caution">
    <text evidence="2">The sequence shown here is derived from an EMBL/GenBank/DDBJ whole genome shotgun (WGS) entry which is preliminary data.</text>
</comment>
<feature type="non-terminal residue" evidence="2">
    <location>
        <position position="1"/>
    </location>
</feature>
<evidence type="ECO:0000256" key="1">
    <source>
        <dbReference type="SAM" id="MobiDB-lite"/>
    </source>
</evidence>
<proteinExistence type="predicted"/>
<evidence type="ECO:0000313" key="2">
    <source>
        <dbReference type="EMBL" id="GFD21205.1"/>
    </source>
</evidence>
<reference evidence="2" key="1">
    <citation type="journal article" date="2019" name="Sci. Rep.">
        <title>Draft genome of Tanacetum cinerariifolium, the natural source of mosquito coil.</title>
        <authorList>
            <person name="Yamashiro T."/>
            <person name="Shiraishi A."/>
            <person name="Satake H."/>
            <person name="Nakayama K."/>
        </authorList>
    </citation>
    <scope>NUCLEOTIDE SEQUENCE</scope>
</reference>
<feature type="compositionally biased region" description="Acidic residues" evidence="1">
    <location>
        <begin position="40"/>
        <end position="51"/>
    </location>
</feature>
<dbReference type="EMBL" id="BKCJ011328103">
    <property type="protein sequence ID" value="GFD21205.1"/>
    <property type="molecule type" value="Genomic_DNA"/>
</dbReference>
<sequence length="96" mass="10489">QISPNSTNTFSIAGPSNAAANPTHKKSSCIDASQLSNDPDMPELEDNTYSDDEDDVGAEAEFNNLEASITKVWILVDLPYGKRAIGTKWVFKNKKD</sequence>
<dbReference type="AlphaFoldDB" id="A0A699UDE7"/>
<gene>
    <name evidence="2" type="ORF">Tci_893174</name>
</gene>